<keyword evidence="3" id="KW-0813">Transport</keyword>
<feature type="transmembrane region" description="Helical" evidence="8">
    <location>
        <begin position="65"/>
        <end position="85"/>
    </location>
</feature>
<evidence type="ECO:0000313" key="9">
    <source>
        <dbReference type="EMBL" id="MCX2980371.1"/>
    </source>
</evidence>
<evidence type="ECO:0000256" key="2">
    <source>
        <dbReference type="ARBA" id="ARBA00009773"/>
    </source>
</evidence>
<feature type="transmembrane region" description="Helical" evidence="8">
    <location>
        <begin position="12"/>
        <end position="33"/>
    </location>
</feature>
<evidence type="ECO:0000256" key="8">
    <source>
        <dbReference type="SAM" id="Phobius"/>
    </source>
</evidence>
<sequence length="366" mass="38926">MKQSTEDHVTRSIEIFIRLGLIIALVIWCFQILQPFITTIVWGMIIAIALQPPFNWLLARMGYRYGLTAAILTVIAMAALLTPAIELSTAMVQSASNLTESIRDGSYEVPPAPDSVREWPFIGDQVHTGWSLASNNLQAALQQYSPQLRKAASWTLSTAAGAGLGLLQFAISIIVAGFFLAYSKNSADFARRLGRRLAGETGEKYAALASTTVTSVAQGVLGVAFIQALLAGIGFVVMDIPGAGLWTLLVLILGIVQLSPGLIIIPTVIYVFTTASTPVAIAYLIWGIAVGLVDNILKPILLGRGVPVPMAVIFLGAIGGFITTGFVGLFVGAVVMVMGYDLFMIWLTAGETDEAIEAIEAAPKQG</sequence>
<protein>
    <submittedName>
        <fullName evidence="9">AI-2E family transporter</fullName>
    </submittedName>
</protein>
<keyword evidence="4" id="KW-1003">Cell membrane</keyword>
<dbReference type="Pfam" id="PF01594">
    <property type="entry name" value="AI-2E_transport"/>
    <property type="match status" value="1"/>
</dbReference>
<feature type="transmembrane region" description="Helical" evidence="8">
    <location>
        <begin position="232"/>
        <end position="256"/>
    </location>
</feature>
<feature type="transmembrane region" description="Helical" evidence="8">
    <location>
        <begin position="39"/>
        <end position="58"/>
    </location>
</feature>
<dbReference type="EMBL" id="SHNN01000001">
    <property type="protein sequence ID" value="MCX2980371.1"/>
    <property type="molecule type" value="Genomic_DNA"/>
</dbReference>
<evidence type="ECO:0000256" key="1">
    <source>
        <dbReference type="ARBA" id="ARBA00004651"/>
    </source>
</evidence>
<proteinExistence type="inferred from homology"/>
<accession>A0ABT3TF14</accession>
<comment type="subcellular location">
    <subcellularLocation>
        <location evidence="1">Cell membrane</location>
        <topology evidence="1">Multi-pass membrane protein</topology>
    </subcellularLocation>
</comment>
<evidence type="ECO:0000256" key="6">
    <source>
        <dbReference type="ARBA" id="ARBA00022989"/>
    </source>
</evidence>
<evidence type="ECO:0000256" key="5">
    <source>
        <dbReference type="ARBA" id="ARBA00022692"/>
    </source>
</evidence>
<comment type="caution">
    <text evidence="9">The sequence shown here is derived from an EMBL/GenBank/DDBJ whole genome shotgun (WGS) entry which is preliminary data.</text>
</comment>
<name>A0ABT3TF14_9GAMM</name>
<dbReference type="InterPro" id="IPR002549">
    <property type="entry name" value="AI-2E-like"/>
</dbReference>
<evidence type="ECO:0000313" key="10">
    <source>
        <dbReference type="Proteomes" id="UP001143362"/>
    </source>
</evidence>
<keyword evidence="5 8" id="KW-0812">Transmembrane</keyword>
<dbReference type="Proteomes" id="UP001143362">
    <property type="component" value="Unassembled WGS sequence"/>
</dbReference>
<reference evidence="9" key="1">
    <citation type="submission" date="2019-02" db="EMBL/GenBank/DDBJ databases">
        <authorList>
            <person name="Li S.-H."/>
        </authorList>
    </citation>
    <scope>NUCLEOTIDE SEQUENCE</scope>
    <source>
        <strain evidence="9">IMCC14734</strain>
    </source>
</reference>
<dbReference type="PANTHER" id="PTHR21716:SF67">
    <property type="entry name" value="TRANSPORT PROTEIN YDIK-RELATED"/>
    <property type="match status" value="1"/>
</dbReference>
<dbReference type="PANTHER" id="PTHR21716">
    <property type="entry name" value="TRANSMEMBRANE PROTEIN"/>
    <property type="match status" value="1"/>
</dbReference>
<comment type="similarity">
    <text evidence="2">Belongs to the autoinducer-2 exporter (AI-2E) (TC 2.A.86) family.</text>
</comment>
<feature type="transmembrane region" description="Helical" evidence="8">
    <location>
        <begin position="159"/>
        <end position="182"/>
    </location>
</feature>
<gene>
    <name evidence="9" type="ORF">EYC98_05735</name>
</gene>
<evidence type="ECO:0000256" key="3">
    <source>
        <dbReference type="ARBA" id="ARBA00022448"/>
    </source>
</evidence>
<organism evidence="9 10">
    <name type="scientific">Candidatus Litorirhabdus singularis</name>
    <dbReference type="NCBI Taxonomy" id="2518993"/>
    <lineage>
        <taxon>Bacteria</taxon>
        <taxon>Pseudomonadati</taxon>
        <taxon>Pseudomonadota</taxon>
        <taxon>Gammaproteobacteria</taxon>
        <taxon>Cellvibrionales</taxon>
        <taxon>Halieaceae</taxon>
        <taxon>Candidatus Litorirhabdus</taxon>
    </lineage>
</organism>
<keyword evidence="7 8" id="KW-0472">Membrane</keyword>
<dbReference type="RefSeq" id="WP_279244347.1">
    <property type="nucleotide sequence ID" value="NZ_SHNN01000001.1"/>
</dbReference>
<keyword evidence="10" id="KW-1185">Reference proteome</keyword>
<evidence type="ECO:0000256" key="7">
    <source>
        <dbReference type="ARBA" id="ARBA00023136"/>
    </source>
</evidence>
<keyword evidence="6 8" id="KW-1133">Transmembrane helix</keyword>
<feature type="transmembrane region" description="Helical" evidence="8">
    <location>
        <begin position="268"/>
        <end position="293"/>
    </location>
</feature>
<evidence type="ECO:0000256" key="4">
    <source>
        <dbReference type="ARBA" id="ARBA00022475"/>
    </source>
</evidence>